<keyword evidence="2" id="KW-0815">Transposition</keyword>
<dbReference type="InterPro" id="IPR001959">
    <property type="entry name" value="Transposase"/>
</dbReference>
<dbReference type="NCBIfam" id="NF040570">
    <property type="entry name" value="guided_TnpB"/>
    <property type="match status" value="1"/>
</dbReference>
<keyword evidence="5" id="KW-0238">DNA-binding</keyword>
<evidence type="ECO:0000256" key="4">
    <source>
        <dbReference type="ARBA" id="ARBA00022833"/>
    </source>
</evidence>
<dbReference type="Pfam" id="PF07282">
    <property type="entry name" value="Cas12f1-like_TNB"/>
    <property type="match status" value="1"/>
</dbReference>
<accession>A0ABV6GQR8</accession>
<evidence type="ECO:0000259" key="9">
    <source>
        <dbReference type="Pfam" id="PF12323"/>
    </source>
</evidence>
<keyword evidence="4" id="KW-0862">Zinc</keyword>
<protein>
    <submittedName>
        <fullName evidence="10">RNA-guided endonuclease InsQ/TnpB family protein</fullName>
    </submittedName>
</protein>
<organism evidence="10 11">
    <name type="scientific">Geobacillus jurassicus</name>
    <dbReference type="NCBI Taxonomy" id="235932"/>
    <lineage>
        <taxon>Bacteria</taxon>
        <taxon>Bacillati</taxon>
        <taxon>Bacillota</taxon>
        <taxon>Bacilli</taxon>
        <taxon>Bacillales</taxon>
        <taxon>Anoxybacillaceae</taxon>
        <taxon>Geobacillus</taxon>
    </lineage>
</organism>
<keyword evidence="11" id="KW-1185">Reference proteome</keyword>
<keyword evidence="10" id="KW-0540">Nuclease</keyword>
<dbReference type="InterPro" id="IPR021027">
    <property type="entry name" value="Transposase_put_HTH"/>
</dbReference>
<keyword evidence="10" id="KW-0255">Endonuclease</keyword>
<evidence type="ECO:0000313" key="11">
    <source>
        <dbReference type="Proteomes" id="UP001589785"/>
    </source>
</evidence>
<reference evidence="10 11" key="1">
    <citation type="submission" date="2024-09" db="EMBL/GenBank/DDBJ databases">
        <authorList>
            <person name="Sun Q."/>
            <person name="Mori K."/>
        </authorList>
    </citation>
    <scope>NUCLEOTIDE SEQUENCE [LARGE SCALE GENOMIC DNA]</scope>
    <source>
        <strain evidence="10 11">CCM 7224</strain>
    </source>
</reference>
<evidence type="ECO:0000259" key="7">
    <source>
        <dbReference type="Pfam" id="PF01385"/>
    </source>
</evidence>
<dbReference type="EMBL" id="JBHLVN010000002">
    <property type="protein sequence ID" value="MFC0296027.1"/>
    <property type="molecule type" value="Genomic_DNA"/>
</dbReference>
<evidence type="ECO:0000256" key="6">
    <source>
        <dbReference type="ARBA" id="ARBA00023172"/>
    </source>
</evidence>
<feature type="domain" description="Transposase putative helix-turn-helix" evidence="9">
    <location>
        <begin position="1"/>
        <end position="45"/>
    </location>
</feature>
<dbReference type="GO" id="GO:0004519">
    <property type="term" value="F:endonuclease activity"/>
    <property type="evidence" value="ECO:0007669"/>
    <property type="project" value="UniProtKB-KW"/>
</dbReference>
<evidence type="ECO:0000259" key="8">
    <source>
        <dbReference type="Pfam" id="PF07282"/>
    </source>
</evidence>
<keyword evidence="6" id="KW-0233">DNA recombination</keyword>
<dbReference type="RefSeq" id="WP_066228197.1">
    <property type="nucleotide sequence ID" value="NZ_JBHLVN010000002.1"/>
</dbReference>
<feature type="domain" description="Cas12f1-like TNB" evidence="8">
    <location>
        <begin position="319"/>
        <end position="386"/>
    </location>
</feature>
<evidence type="ECO:0000256" key="1">
    <source>
        <dbReference type="ARBA" id="ARBA00008761"/>
    </source>
</evidence>
<proteinExistence type="inferred from homology"/>
<keyword evidence="3" id="KW-0479">Metal-binding</keyword>
<dbReference type="NCBIfam" id="TIGR01766">
    <property type="entry name" value="IS200/IS605 family accessory protein TnpB-like domain"/>
    <property type="match status" value="1"/>
</dbReference>
<evidence type="ECO:0000256" key="3">
    <source>
        <dbReference type="ARBA" id="ARBA00022723"/>
    </source>
</evidence>
<gene>
    <name evidence="10" type="ORF">ACFFHQ_00775</name>
</gene>
<comment type="similarity">
    <text evidence="1">In the C-terminal section; belongs to the transposase 35 family.</text>
</comment>
<keyword evidence="10" id="KW-0378">Hydrolase</keyword>
<evidence type="ECO:0000256" key="5">
    <source>
        <dbReference type="ARBA" id="ARBA00023125"/>
    </source>
</evidence>
<evidence type="ECO:0000313" key="10">
    <source>
        <dbReference type="EMBL" id="MFC0296027.1"/>
    </source>
</evidence>
<sequence>MIRTYKVMLLPNNKQKTKLFQCAGVARWAYNFALAQQQENDKQGGQFLSDGELRKRLTQLKQTKEYSWLNQFSNNITKQAIKDACQAYKNFFEGRAKFPKFKTKKRTRPSFYQDTAKIKVTDTHVKLEKLTPSKKKNKQTLNWIRLAERGRIPYGKHVTYVNPRIVFDGMNWFLTVGVEEAGVKHETYSEGIGIDLGVKSFVTVSNGMTFPNIHHMPQVKMLEKQIKRMQRKISRKYEMNKIQTEGGEFRYRKTENIKKLEFLVLKKRRRLKNTQLNYTHHITTTLVKTKPAYVVMEDLNTNGMLKNRKLSKAIQQQTFHEFKRQMTYKCAWHSIELIVADRFYPSSKMCSRCGHVKEKFSLSERTYRCEACGIEMDRDLNASINLKNYAK</sequence>
<comment type="caution">
    <text evidence="10">The sequence shown here is derived from an EMBL/GenBank/DDBJ whole genome shotgun (WGS) entry which is preliminary data.</text>
</comment>
<dbReference type="InterPro" id="IPR010095">
    <property type="entry name" value="Cas12f1-like_TNB"/>
</dbReference>
<dbReference type="Pfam" id="PF12323">
    <property type="entry name" value="HTH_OrfB_IS605"/>
    <property type="match status" value="1"/>
</dbReference>
<feature type="domain" description="Probable transposase IS891/IS1136/IS1341" evidence="7">
    <location>
        <begin position="187"/>
        <end position="307"/>
    </location>
</feature>
<dbReference type="Proteomes" id="UP001589785">
    <property type="component" value="Unassembled WGS sequence"/>
</dbReference>
<evidence type="ECO:0000256" key="2">
    <source>
        <dbReference type="ARBA" id="ARBA00022578"/>
    </source>
</evidence>
<dbReference type="Pfam" id="PF01385">
    <property type="entry name" value="OrfB_IS605"/>
    <property type="match status" value="1"/>
</dbReference>
<name>A0ABV6GQR8_9BACL</name>